<evidence type="ECO:0000256" key="3">
    <source>
        <dbReference type="ARBA" id="ARBA00022801"/>
    </source>
</evidence>
<reference evidence="6 7" key="1">
    <citation type="journal article" date="2018" name="Science">
        <title>The opium poppy genome and morphinan production.</title>
        <authorList>
            <person name="Guo L."/>
            <person name="Winzer T."/>
            <person name="Yang X."/>
            <person name="Li Y."/>
            <person name="Ning Z."/>
            <person name="He Z."/>
            <person name="Teodor R."/>
            <person name="Lu Y."/>
            <person name="Bowser T.A."/>
            <person name="Graham I.A."/>
            <person name="Ye K."/>
        </authorList>
    </citation>
    <scope>NUCLEOTIDE SEQUENCE [LARGE SCALE GENOMIC DNA]</scope>
    <source>
        <strain evidence="7">cv. HN1</strain>
        <tissue evidence="6">Leaves</tissue>
    </source>
</reference>
<keyword evidence="7" id="KW-1185">Reference proteome</keyword>
<keyword evidence="3" id="KW-0378">Hydrolase</keyword>
<dbReference type="Proteomes" id="UP000316621">
    <property type="component" value="Chromosome 10"/>
</dbReference>
<dbReference type="AlphaFoldDB" id="A0A4Y7L6J3"/>
<evidence type="ECO:0000256" key="2">
    <source>
        <dbReference type="ARBA" id="ARBA00022670"/>
    </source>
</evidence>
<dbReference type="InterPro" id="IPR003653">
    <property type="entry name" value="Peptidase_C48_C"/>
</dbReference>
<dbReference type="Pfam" id="PF02902">
    <property type="entry name" value="Peptidase_C48"/>
    <property type="match status" value="1"/>
</dbReference>
<name>A0A4Y7L6J3_PAPSO</name>
<evidence type="ECO:0000256" key="4">
    <source>
        <dbReference type="SAM" id="Coils"/>
    </source>
</evidence>
<feature type="coiled-coil region" evidence="4">
    <location>
        <begin position="58"/>
        <end position="101"/>
    </location>
</feature>
<dbReference type="GO" id="GO:0006508">
    <property type="term" value="P:proteolysis"/>
    <property type="evidence" value="ECO:0007669"/>
    <property type="project" value="UniProtKB-KW"/>
</dbReference>
<sequence length="501" mass="57900">MTPYSINGCSFYLLLWIFEQMKGINRKDNSDSWPSWSQEEKQLCLFGVEEENTDEDDVSKLKNELAEKDKIIRHLNDELEARNTELEAKEAESEAKDKKISYLQSEVEALKAQLKPQPGTQQDSSQEIVLYTTPKDYFNLNITQEMNKPVEEDVPKDDITQEMNKPVEEAENIPEAEPITPVPRAEPLAPVPASEINQEEIIAAEPLAVIGSLENRVKNVYKRARNNKFVSDDDERAEKKQKDDKLRKLTRNNKLWKNYLMSGIRQAEEKLIKEYFVTGKVSDCVWKSNGGVCISGEHIQQLVFNQPLVNTILEFKIENWRQLFQYGGDTKGYSKSIFLSALAWADVIEGDELDDAKMINAELQKIDVETQYLFIPMLNEKEHFTLLHLDIHGRTWTHYNSRLGSSNYLKEAQMMAERINHLFQVQIQSTSMDDVDVVVQSDCPQQCESDDSMMYVIYYMEWAMIDGYSFEGKDTIGEEMGTRRINLAYEILTDENSCWKV</sequence>
<evidence type="ECO:0000256" key="1">
    <source>
        <dbReference type="ARBA" id="ARBA00005234"/>
    </source>
</evidence>
<organism evidence="6 7">
    <name type="scientific">Papaver somniferum</name>
    <name type="common">Opium poppy</name>
    <dbReference type="NCBI Taxonomy" id="3469"/>
    <lineage>
        <taxon>Eukaryota</taxon>
        <taxon>Viridiplantae</taxon>
        <taxon>Streptophyta</taxon>
        <taxon>Embryophyta</taxon>
        <taxon>Tracheophyta</taxon>
        <taxon>Spermatophyta</taxon>
        <taxon>Magnoliopsida</taxon>
        <taxon>Ranunculales</taxon>
        <taxon>Papaveraceae</taxon>
        <taxon>Papaveroideae</taxon>
        <taxon>Papaver</taxon>
    </lineage>
</organism>
<dbReference type="EMBL" id="CM010724">
    <property type="protein sequence ID" value="RZC80567.1"/>
    <property type="molecule type" value="Genomic_DNA"/>
</dbReference>
<dbReference type="SUPFAM" id="SSF54001">
    <property type="entry name" value="Cysteine proteinases"/>
    <property type="match status" value="1"/>
</dbReference>
<gene>
    <name evidence="6" type="ORF">C5167_043130</name>
</gene>
<evidence type="ECO:0000313" key="6">
    <source>
        <dbReference type="EMBL" id="RZC80567.1"/>
    </source>
</evidence>
<evidence type="ECO:0000313" key="7">
    <source>
        <dbReference type="Proteomes" id="UP000316621"/>
    </source>
</evidence>
<dbReference type="GO" id="GO:0008234">
    <property type="term" value="F:cysteine-type peptidase activity"/>
    <property type="evidence" value="ECO:0007669"/>
    <property type="project" value="InterPro"/>
</dbReference>
<keyword evidence="4" id="KW-0175">Coiled coil</keyword>
<protein>
    <recommendedName>
        <fullName evidence="5">Ubiquitin-like protease family profile domain-containing protein</fullName>
    </recommendedName>
</protein>
<dbReference type="Gene3D" id="3.40.395.10">
    <property type="entry name" value="Adenoviral Proteinase, Chain A"/>
    <property type="match status" value="1"/>
</dbReference>
<evidence type="ECO:0000259" key="5">
    <source>
        <dbReference type="Pfam" id="PF02902"/>
    </source>
</evidence>
<keyword evidence="2" id="KW-0645">Protease</keyword>
<comment type="similarity">
    <text evidence="1">Belongs to the peptidase C48 family.</text>
</comment>
<feature type="domain" description="Ubiquitin-like protease family profile" evidence="5">
    <location>
        <begin position="369"/>
        <end position="464"/>
    </location>
</feature>
<proteinExistence type="inferred from homology"/>
<accession>A0A4Y7L6J3</accession>
<dbReference type="Gramene" id="RZC80567">
    <property type="protein sequence ID" value="RZC80567"/>
    <property type="gene ID" value="C5167_043130"/>
</dbReference>
<dbReference type="InterPro" id="IPR038765">
    <property type="entry name" value="Papain-like_cys_pep_sf"/>
</dbReference>